<dbReference type="GO" id="GO:0016747">
    <property type="term" value="F:acyltransferase activity, transferring groups other than amino-acyl groups"/>
    <property type="evidence" value="ECO:0007669"/>
    <property type="project" value="InterPro"/>
</dbReference>
<dbReference type="SUPFAM" id="SSF55729">
    <property type="entry name" value="Acyl-CoA N-acyltransferases (Nat)"/>
    <property type="match status" value="1"/>
</dbReference>
<gene>
    <name evidence="4" type="ORF">EV191_1113</name>
</gene>
<comment type="caution">
    <text evidence="4">The sequence shown here is derived from an EMBL/GenBank/DDBJ whole genome shotgun (WGS) entry which is preliminary data.</text>
</comment>
<feature type="domain" description="N-acetyltransferase" evidence="3">
    <location>
        <begin position="147"/>
        <end position="302"/>
    </location>
</feature>
<evidence type="ECO:0000256" key="1">
    <source>
        <dbReference type="ARBA" id="ARBA00022679"/>
    </source>
</evidence>
<dbReference type="RefSeq" id="WP_132878949.1">
    <property type="nucleotide sequence ID" value="NZ_SLXQ01000011.1"/>
</dbReference>
<reference evidence="4 5" key="1">
    <citation type="submission" date="2019-03" db="EMBL/GenBank/DDBJ databases">
        <title>Genomic Encyclopedia of Type Strains, Phase IV (KMG-IV): sequencing the most valuable type-strain genomes for metagenomic binning, comparative biology and taxonomic classification.</title>
        <authorList>
            <person name="Goeker M."/>
        </authorList>
    </citation>
    <scope>NUCLEOTIDE SEQUENCE [LARGE SCALE GENOMIC DNA]</scope>
    <source>
        <strain evidence="4 5">DSM 45765</strain>
    </source>
</reference>
<dbReference type="InterPro" id="IPR000182">
    <property type="entry name" value="GNAT_dom"/>
</dbReference>
<evidence type="ECO:0000313" key="5">
    <source>
        <dbReference type="Proteomes" id="UP000294911"/>
    </source>
</evidence>
<keyword evidence="1 4" id="KW-0808">Transferase</keyword>
<dbReference type="CDD" id="cd04301">
    <property type="entry name" value="NAT_SF"/>
    <property type="match status" value="1"/>
</dbReference>
<evidence type="ECO:0000256" key="2">
    <source>
        <dbReference type="ARBA" id="ARBA00023315"/>
    </source>
</evidence>
<keyword evidence="2" id="KW-0012">Acyltransferase</keyword>
<name>A0A4R2QGH6_9PSEU</name>
<proteinExistence type="predicted"/>
<dbReference type="PROSITE" id="PS51186">
    <property type="entry name" value="GNAT"/>
    <property type="match status" value="1"/>
</dbReference>
<keyword evidence="5" id="KW-1185">Reference proteome</keyword>
<dbReference type="Gene3D" id="3.40.630.30">
    <property type="match status" value="1"/>
</dbReference>
<dbReference type="InterPro" id="IPR016181">
    <property type="entry name" value="Acyl_CoA_acyltransferase"/>
</dbReference>
<accession>A0A4R2QGH6</accession>
<protein>
    <submittedName>
        <fullName evidence="4">Acetyltransferase (GNAT) family protein</fullName>
    </submittedName>
</protein>
<dbReference type="Pfam" id="PF00583">
    <property type="entry name" value="Acetyltransf_1"/>
    <property type="match status" value="1"/>
</dbReference>
<dbReference type="AlphaFoldDB" id="A0A4R2QGH6"/>
<evidence type="ECO:0000313" key="4">
    <source>
        <dbReference type="EMBL" id="TCP47799.1"/>
    </source>
</evidence>
<dbReference type="InterPro" id="IPR050832">
    <property type="entry name" value="Bact_Acetyltransf"/>
</dbReference>
<dbReference type="PANTHER" id="PTHR43877">
    <property type="entry name" value="AMINOALKYLPHOSPHONATE N-ACETYLTRANSFERASE-RELATED-RELATED"/>
    <property type="match status" value="1"/>
</dbReference>
<dbReference type="OrthoDB" id="149709at2"/>
<sequence length="305" mass="33696">MSNGARALLEAQAHRFASLDALLPGAPAPPEGDVLTAALDDGRRVAGLLLHSTHDEHQLSSLWSARRVWELHPLTGDTGRRGMDALLRAWRGRLDRTPETQGDTACVITWPSRDIAAARALLDHGMVPLSVLAIRTEPAPEPDPSPVTVRLAEPDDLAAVVDLTMIELHYSALVGPSTVRANAAELKRDHYRHRLEREEPVWLAERDGVPVGIADCTVSTIDFEAILPRGRWGHVNTVSTHPDVRGGGVGRRLMAQAHIDLQRRGVRGSYLYYNLANPLSSVFWPQQHYRPLWTIWEARPASALR</sequence>
<organism evidence="4 5">
    <name type="scientific">Tamaricihabitans halophyticus</name>
    <dbReference type="NCBI Taxonomy" id="1262583"/>
    <lineage>
        <taxon>Bacteria</taxon>
        <taxon>Bacillati</taxon>
        <taxon>Actinomycetota</taxon>
        <taxon>Actinomycetes</taxon>
        <taxon>Pseudonocardiales</taxon>
        <taxon>Pseudonocardiaceae</taxon>
        <taxon>Tamaricihabitans</taxon>
    </lineage>
</organism>
<dbReference type="Proteomes" id="UP000294911">
    <property type="component" value="Unassembled WGS sequence"/>
</dbReference>
<dbReference type="EMBL" id="SLXQ01000011">
    <property type="protein sequence ID" value="TCP47799.1"/>
    <property type="molecule type" value="Genomic_DNA"/>
</dbReference>
<evidence type="ECO:0000259" key="3">
    <source>
        <dbReference type="PROSITE" id="PS51186"/>
    </source>
</evidence>